<dbReference type="RefSeq" id="WP_088648549.1">
    <property type="nucleotide sequence ID" value="NZ_AQQR01000001.1"/>
</dbReference>
<proteinExistence type="predicted"/>
<dbReference type="PANTHER" id="PTHR34580">
    <property type="match status" value="1"/>
</dbReference>
<dbReference type="GO" id="GO:0003700">
    <property type="term" value="F:DNA-binding transcription factor activity"/>
    <property type="evidence" value="ECO:0007669"/>
    <property type="project" value="InterPro"/>
</dbReference>
<accession>A0A225P0Y6</accession>
<evidence type="ECO:0000313" key="4">
    <source>
        <dbReference type="EMBL" id="OWU77876.1"/>
    </source>
</evidence>
<dbReference type="OrthoDB" id="9807255at2"/>
<dbReference type="InterPro" id="IPR036388">
    <property type="entry name" value="WH-like_DNA-bd_sf"/>
</dbReference>
<comment type="caution">
    <text evidence="4">The sequence shown here is derived from an EMBL/GenBank/DDBJ whole genome shotgun (WGS) entry which is preliminary data.</text>
</comment>
<dbReference type="SUPFAM" id="SSF46785">
    <property type="entry name" value="Winged helix' DNA-binding domain"/>
    <property type="match status" value="1"/>
</dbReference>
<feature type="domain" description="HTH deoR-type" evidence="3">
    <location>
        <begin position="3"/>
        <end position="58"/>
    </location>
</feature>
<dbReference type="AlphaFoldDB" id="A0A225P0Y6"/>
<dbReference type="Gene3D" id="1.10.10.10">
    <property type="entry name" value="Winged helix-like DNA-binding domain superfamily/Winged helix DNA-binding domain"/>
    <property type="match status" value="1"/>
</dbReference>
<dbReference type="PROSITE" id="PS51000">
    <property type="entry name" value="HTH_DEOR_2"/>
    <property type="match status" value="1"/>
</dbReference>
<keyword evidence="5" id="KW-1185">Reference proteome</keyword>
<evidence type="ECO:0000256" key="1">
    <source>
        <dbReference type="ARBA" id="ARBA00023015"/>
    </source>
</evidence>
<name>A0A225P0Y6_9RHOB</name>
<keyword evidence="1" id="KW-0805">Transcription regulation</keyword>
<dbReference type="Pfam" id="PF08279">
    <property type="entry name" value="HTH_11"/>
    <property type="match status" value="1"/>
</dbReference>
<evidence type="ECO:0000256" key="2">
    <source>
        <dbReference type="ARBA" id="ARBA00023163"/>
    </source>
</evidence>
<dbReference type="InterPro" id="IPR001034">
    <property type="entry name" value="DeoR_HTH"/>
</dbReference>
<gene>
    <name evidence="4" type="ORF">ATO3_04370</name>
</gene>
<dbReference type="InterPro" id="IPR013196">
    <property type="entry name" value="HTH_11"/>
</dbReference>
<dbReference type="InterPro" id="IPR026881">
    <property type="entry name" value="WYL_dom"/>
</dbReference>
<keyword evidence="2" id="KW-0804">Transcription</keyword>
<dbReference type="PANTHER" id="PTHR34580:SF3">
    <property type="entry name" value="PROTEIN PAFB"/>
    <property type="match status" value="1"/>
</dbReference>
<dbReference type="Pfam" id="PF13280">
    <property type="entry name" value="WYL"/>
    <property type="match status" value="1"/>
</dbReference>
<protein>
    <submittedName>
        <fullName evidence="4">Transcriptional regulator</fullName>
    </submittedName>
</protein>
<dbReference type="EMBL" id="AQQR01000001">
    <property type="protein sequence ID" value="OWU77876.1"/>
    <property type="molecule type" value="Genomic_DNA"/>
</dbReference>
<dbReference type="PROSITE" id="PS52050">
    <property type="entry name" value="WYL"/>
    <property type="match status" value="1"/>
</dbReference>
<reference evidence="4 5" key="1">
    <citation type="submission" date="2013-04" db="EMBL/GenBank/DDBJ databases">
        <title>Oceanicola sp. 22II1-22F33 Genome Sequencing.</title>
        <authorList>
            <person name="Lai Q."/>
            <person name="Li G."/>
            <person name="Shao Z."/>
        </authorList>
    </citation>
    <scope>NUCLEOTIDE SEQUENCE [LARGE SCALE GENOMIC DNA]</scope>
    <source>
        <strain evidence="4 5">22II1-22F33</strain>
    </source>
</reference>
<dbReference type="InterPro" id="IPR036390">
    <property type="entry name" value="WH_DNA-bd_sf"/>
</dbReference>
<dbReference type="InterPro" id="IPR051534">
    <property type="entry name" value="CBASS_pafABC_assoc_protein"/>
</dbReference>
<evidence type="ECO:0000259" key="3">
    <source>
        <dbReference type="PROSITE" id="PS51000"/>
    </source>
</evidence>
<dbReference type="Proteomes" id="UP000215377">
    <property type="component" value="Unassembled WGS sequence"/>
</dbReference>
<sequence length="222" mass="24766">MRRSDRLLELMTRLRDGRIHRAEDLAARFGVSVRTIYRDMDTLAASGIPVEGTRGSGYRALDTLTLPPLSLTPAEIEALQLGLAIVAEAPDPDLKAAALSLTEKMDAALPSEAPTDRDAALAVYPFSDAARGFSHMSTIRAAIRGRQKLRLSYRRPDDVWSFRTIRPLQIDHFGRVWSLTAWCELRNDFRVFRLDLIESADILPELFVDEPGKSLADYRAAG</sequence>
<organism evidence="4 5">
    <name type="scientific">Marinibacterium profundimaris</name>
    <dbReference type="NCBI Taxonomy" id="1679460"/>
    <lineage>
        <taxon>Bacteria</taxon>
        <taxon>Pseudomonadati</taxon>
        <taxon>Pseudomonadota</taxon>
        <taxon>Alphaproteobacteria</taxon>
        <taxon>Rhodobacterales</taxon>
        <taxon>Paracoccaceae</taxon>
        <taxon>Marinibacterium</taxon>
    </lineage>
</organism>
<evidence type="ECO:0000313" key="5">
    <source>
        <dbReference type="Proteomes" id="UP000215377"/>
    </source>
</evidence>